<accession>A0A1A9ES87</accession>
<dbReference type="GO" id="GO:0006878">
    <property type="term" value="P:intracellular copper ion homeostasis"/>
    <property type="evidence" value="ECO:0007669"/>
    <property type="project" value="InterPro"/>
</dbReference>
<dbReference type="Gene3D" id="2.40.128.130">
    <property type="entry name" value="Autotransporter beta-domain"/>
    <property type="match status" value="1"/>
</dbReference>
<dbReference type="GO" id="GO:0005507">
    <property type="term" value="F:copper ion binding"/>
    <property type="evidence" value="ECO:0007669"/>
    <property type="project" value="InterPro"/>
</dbReference>
<dbReference type="EMBL" id="CP015839">
    <property type="protein sequence ID" value="ANG61044.1"/>
    <property type="molecule type" value="Genomic_DNA"/>
</dbReference>
<dbReference type="GO" id="GO:0009279">
    <property type="term" value="C:cell outer membrane"/>
    <property type="evidence" value="ECO:0007669"/>
    <property type="project" value="InterPro"/>
</dbReference>
<dbReference type="InterPro" id="IPR007939">
    <property type="entry name" value="Cu-R_B_prcur"/>
</dbReference>
<evidence type="ECO:0000313" key="2">
    <source>
        <dbReference type="EMBL" id="ANG61044.1"/>
    </source>
</evidence>
<dbReference type="Proteomes" id="UP000078070">
    <property type="component" value="Chromosome"/>
</dbReference>
<gene>
    <name evidence="2" type="ORF">A8C75_00300</name>
</gene>
<evidence type="ECO:0000313" key="3">
    <source>
        <dbReference type="Proteomes" id="UP000078070"/>
    </source>
</evidence>
<feature type="chain" id="PRO_5008386418" evidence="1">
    <location>
        <begin position="29"/>
        <end position="242"/>
    </location>
</feature>
<organism evidence="2 3">
    <name type="scientific">Marinobacterium aestuarii</name>
    <dbReference type="NCBI Taxonomy" id="1821621"/>
    <lineage>
        <taxon>Bacteria</taxon>
        <taxon>Pseudomonadati</taxon>
        <taxon>Pseudomonadota</taxon>
        <taxon>Gammaproteobacteria</taxon>
        <taxon>Oceanospirillales</taxon>
        <taxon>Oceanospirillaceae</taxon>
        <taxon>Marinobacterium</taxon>
    </lineage>
</organism>
<dbReference type="SUPFAM" id="SSF103515">
    <property type="entry name" value="Autotransporter"/>
    <property type="match status" value="1"/>
</dbReference>
<keyword evidence="3" id="KW-1185">Reference proteome</keyword>
<dbReference type="STRING" id="1821621.A8C75_00300"/>
<sequence>MTVKKTACASALLLGATLALGVSSLASAEMKDDSIMTKFMLDRFEVRHQDGDDLLSWEAQINARTDYQGMAFKTSGERLNNGPAESAEHQLLYQRLVSDFFDAQFGIRYDNQPGPSRTYAVAGLQGLAPYWFEVDANLFLSDEGDASARIEAEYDLLLTQKLVLQPSAEITVAFSDDEEIGVGSGLSSAEVGIRLRYELSRKFVPYVGINWEKSFGDTADFARAEGEDTEVGSLVIGVSAWF</sequence>
<dbReference type="OrthoDB" id="9778934at2"/>
<reference evidence="2 3" key="2">
    <citation type="journal article" date="2018" name="Int. J. Syst. Evol. Microbiol.">
        <title>Marinobacterium aestuarii sp. nov., a benzene-degrading marine bacterium isolated from estuary sediment.</title>
        <authorList>
            <person name="Bae S.S."/>
            <person name="Jung J."/>
            <person name="Chung D."/>
            <person name="Baek K."/>
        </authorList>
    </citation>
    <scope>NUCLEOTIDE SEQUENCE [LARGE SCALE GENOMIC DNA]</scope>
    <source>
        <strain evidence="2 3">ST58-10</strain>
    </source>
</reference>
<dbReference type="InterPro" id="IPR036709">
    <property type="entry name" value="Autotransporte_beta_dom_sf"/>
</dbReference>
<dbReference type="KEGG" id="mars:A8C75_00300"/>
<proteinExistence type="predicted"/>
<evidence type="ECO:0000256" key="1">
    <source>
        <dbReference type="SAM" id="SignalP"/>
    </source>
</evidence>
<feature type="signal peptide" evidence="1">
    <location>
        <begin position="1"/>
        <end position="28"/>
    </location>
</feature>
<keyword evidence="1" id="KW-0732">Signal</keyword>
<reference evidence="3" key="1">
    <citation type="submission" date="2016-05" db="EMBL/GenBank/DDBJ databases">
        <authorList>
            <person name="Baek K."/>
            <person name="Yang S.-J."/>
        </authorList>
    </citation>
    <scope>NUCLEOTIDE SEQUENCE [LARGE SCALE GENOMIC DNA]</scope>
    <source>
        <strain evidence="3">ST58-10</strain>
    </source>
</reference>
<name>A0A1A9ES87_9GAMM</name>
<dbReference type="Pfam" id="PF05275">
    <property type="entry name" value="CopB"/>
    <property type="match status" value="1"/>
</dbReference>
<dbReference type="RefSeq" id="WP_067376466.1">
    <property type="nucleotide sequence ID" value="NZ_CP015839.1"/>
</dbReference>
<protein>
    <submittedName>
        <fullName evidence="2">Copper resistance protein CopB</fullName>
    </submittedName>
</protein>
<dbReference type="AlphaFoldDB" id="A0A1A9ES87"/>